<reference evidence="1 2" key="1">
    <citation type="submission" date="2018-09" db="EMBL/GenBank/DDBJ databases">
        <authorList>
            <person name="Wang F."/>
        </authorList>
    </citation>
    <scope>NUCLEOTIDE SEQUENCE [LARGE SCALE GENOMIC DNA]</scope>
    <source>
        <strain evidence="1 2">PLHSC7-2</strain>
    </source>
</reference>
<comment type="caution">
    <text evidence="1">The sequence shown here is derived from an EMBL/GenBank/DDBJ whole genome shotgun (WGS) entry which is preliminary data.</text>
</comment>
<reference evidence="1 2" key="2">
    <citation type="submission" date="2019-01" db="EMBL/GenBank/DDBJ databases">
        <title>Motilimonas pumilus sp. nov., isolated from the gut of sea cucumber (Apostichopus japonicus).</title>
        <authorList>
            <person name="Wang F.-Q."/>
            <person name="Ren L.-H."/>
            <person name="Lin Y.-W."/>
            <person name="Sun G.-H."/>
            <person name="Du Z.-J."/>
            <person name="Zhao J.-X."/>
            <person name="Liu X.-J."/>
            <person name="Liu L.-J."/>
        </authorList>
    </citation>
    <scope>NUCLEOTIDE SEQUENCE [LARGE SCALE GENOMIC DNA]</scope>
    <source>
        <strain evidence="1 2">PLHSC7-2</strain>
    </source>
</reference>
<proteinExistence type="predicted"/>
<sequence length="186" mass="20671">MLVYVEVDDQIWFVLEDGSWHLFTPDMSFQESIPIISTADKEHFFVDSGILFLEINGVKVTAPSSVVESHFSQWLTSPLSPSVTNSEISSGGFYVARVHVDGNEVIAKSGYETRAGSRYDNEPNVETKYQDVRYVSPEIMVAIDSGEDRYINRFEAPSTLIYGSVDGVNNGDLIYVTVVDINGVVD</sequence>
<dbReference type="Proteomes" id="UP000283255">
    <property type="component" value="Unassembled WGS sequence"/>
</dbReference>
<dbReference type="AlphaFoldDB" id="A0A418Y9W2"/>
<accession>A0A418Y9W2</accession>
<dbReference type="EMBL" id="QZCH01000041">
    <property type="protein sequence ID" value="RJG38300.1"/>
    <property type="molecule type" value="Genomic_DNA"/>
</dbReference>
<evidence type="ECO:0000313" key="1">
    <source>
        <dbReference type="EMBL" id="RJG38300.1"/>
    </source>
</evidence>
<gene>
    <name evidence="1" type="ORF">D1Z90_19120</name>
</gene>
<name>A0A418Y9W2_9GAMM</name>
<organism evidence="1 2">
    <name type="scientific">Motilimonas pumila</name>
    <dbReference type="NCBI Taxonomy" id="2303987"/>
    <lineage>
        <taxon>Bacteria</taxon>
        <taxon>Pseudomonadati</taxon>
        <taxon>Pseudomonadota</taxon>
        <taxon>Gammaproteobacteria</taxon>
        <taxon>Alteromonadales</taxon>
        <taxon>Alteromonadales genera incertae sedis</taxon>
        <taxon>Motilimonas</taxon>
    </lineage>
</organism>
<protein>
    <submittedName>
        <fullName evidence="1">Uncharacterized protein</fullName>
    </submittedName>
</protein>
<evidence type="ECO:0000313" key="2">
    <source>
        <dbReference type="Proteomes" id="UP000283255"/>
    </source>
</evidence>
<keyword evidence="2" id="KW-1185">Reference proteome</keyword>